<reference evidence="2" key="1">
    <citation type="submission" date="2023-10" db="EMBL/GenBank/DDBJ databases">
        <authorList>
            <person name="Chen Y."/>
            <person name="Shah S."/>
            <person name="Dougan E. K."/>
            <person name="Thang M."/>
            <person name="Chan C."/>
        </authorList>
    </citation>
    <scope>NUCLEOTIDE SEQUENCE [LARGE SCALE GENOMIC DNA]</scope>
</reference>
<feature type="region of interest" description="Disordered" evidence="1">
    <location>
        <begin position="443"/>
        <end position="465"/>
    </location>
</feature>
<feature type="non-terminal residue" evidence="2">
    <location>
        <position position="1"/>
    </location>
</feature>
<feature type="compositionally biased region" description="Basic residues" evidence="1">
    <location>
        <begin position="287"/>
        <end position="296"/>
    </location>
</feature>
<feature type="non-terminal residue" evidence="2">
    <location>
        <position position="547"/>
    </location>
</feature>
<feature type="region of interest" description="Disordered" evidence="1">
    <location>
        <begin position="232"/>
        <end position="296"/>
    </location>
</feature>
<keyword evidence="3" id="KW-1185">Reference proteome</keyword>
<organism evidence="2 3">
    <name type="scientific">Prorocentrum cordatum</name>
    <dbReference type="NCBI Taxonomy" id="2364126"/>
    <lineage>
        <taxon>Eukaryota</taxon>
        <taxon>Sar</taxon>
        <taxon>Alveolata</taxon>
        <taxon>Dinophyceae</taxon>
        <taxon>Prorocentrales</taxon>
        <taxon>Prorocentraceae</taxon>
        <taxon>Prorocentrum</taxon>
    </lineage>
</organism>
<accession>A0ABN9VKP4</accession>
<feature type="compositionally biased region" description="Low complexity" evidence="1">
    <location>
        <begin position="257"/>
        <end position="275"/>
    </location>
</feature>
<feature type="region of interest" description="Disordered" evidence="1">
    <location>
        <begin position="375"/>
        <end position="400"/>
    </location>
</feature>
<protein>
    <submittedName>
        <fullName evidence="2">Uncharacterized protein</fullName>
    </submittedName>
</protein>
<evidence type="ECO:0000313" key="2">
    <source>
        <dbReference type="EMBL" id="CAK0873866.1"/>
    </source>
</evidence>
<dbReference type="Proteomes" id="UP001189429">
    <property type="component" value="Unassembled WGS sequence"/>
</dbReference>
<feature type="compositionally biased region" description="Basic and acidic residues" evidence="1">
    <location>
        <begin position="452"/>
        <end position="465"/>
    </location>
</feature>
<evidence type="ECO:0000313" key="3">
    <source>
        <dbReference type="Proteomes" id="UP001189429"/>
    </source>
</evidence>
<proteinExistence type="predicted"/>
<dbReference type="EMBL" id="CAUYUJ010017330">
    <property type="protein sequence ID" value="CAK0873866.1"/>
    <property type="molecule type" value="Genomic_DNA"/>
</dbReference>
<evidence type="ECO:0000256" key="1">
    <source>
        <dbReference type="SAM" id="MobiDB-lite"/>
    </source>
</evidence>
<comment type="caution">
    <text evidence="2">The sequence shown here is derived from an EMBL/GenBank/DDBJ whole genome shotgun (WGS) entry which is preliminary data.</text>
</comment>
<gene>
    <name evidence="2" type="ORF">PCOR1329_LOCUS58949</name>
</gene>
<name>A0ABN9VKP4_9DINO</name>
<sequence length="547" mass="60231">VGIQPLAEIVAEWRAQHPARAAEPATLLAPRQAKPKKSEQFARHRYAALQPAGKMEWHYVPFLVPQPLAGPLPLPTGAEPRAELLEANVGGQKMMHFTNIWRAQALAQGHPLVASVCQRNLQNALELSLRDSVGRATRGHQPPWGLKVALAASGAATRVGVSVRGATAHPQSTAGLVGLDWSTTGANATPRDFAETQAVFEDIFMRNLCLLRQPSPELELPRRRLGLEKGHGVFSSASGERSSADAGPAAPQLDSCSSASSAAAPRFAAATTAGPARRELAGPASPLRRRQRSRIRRRKFCRLASPTLPQQALPTLPQQGSLLHRRQRLSLSPRKLSRAAMLLRRRQRRGPRRRRRQCHSSLWRAALRLKELRRRRANENLNRPLPQMSRPGPARETSASGEIDLTSCISAKQQEKLTDEQKEELRQVVRRISQQARVAAFGEGRSHWRGRAPKDSAEEAERRQRDREKLLADMATGCDPAPCPDEHASGIPGMKQKRCGQLEDAATAVASRKTHYMPRLQKEFRGGSLRHNCAEMPDLSPASGGNW</sequence>